<dbReference type="AlphaFoldDB" id="A0A6G1GJE5"/>
<dbReference type="PANTHER" id="PTHR33112">
    <property type="entry name" value="DOMAIN PROTEIN, PUTATIVE-RELATED"/>
    <property type="match status" value="1"/>
</dbReference>
<dbReference type="EMBL" id="ML977216">
    <property type="protein sequence ID" value="KAF1980867.1"/>
    <property type="molecule type" value="Genomic_DNA"/>
</dbReference>
<name>A0A6G1GJE5_9PEZI</name>
<evidence type="ECO:0000313" key="2">
    <source>
        <dbReference type="EMBL" id="KAF1980867.1"/>
    </source>
</evidence>
<dbReference type="OrthoDB" id="5125733at2759"/>
<dbReference type="Proteomes" id="UP000800041">
    <property type="component" value="Unassembled WGS sequence"/>
</dbReference>
<evidence type="ECO:0000259" key="1">
    <source>
        <dbReference type="Pfam" id="PF06985"/>
    </source>
</evidence>
<dbReference type="PANTHER" id="PTHR33112:SF9">
    <property type="entry name" value="HETEROKARYON INCOMPATIBILITY DOMAIN-CONTAINING PROTEIN"/>
    <property type="match status" value="1"/>
</dbReference>
<dbReference type="Pfam" id="PF06985">
    <property type="entry name" value="HET"/>
    <property type="match status" value="1"/>
</dbReference>
<keyword evidence="3" id="KW-1185">Reference proteome</keyword>
<dbReference type="InterPro" id="IPR010730">
    <property type="entry name" value="HET"/>
</dbReference>
<reference evidence="2" key="1">
    <citation type="journal article" date="2020" name="Stud. Mycol.">
        <title>101 Dothideomycetes genomes: a test case for predicting lifestyles and emergence of pathogens.</title>
        <authorList>
            <person name="Haridas S."/>
            <person name="Albert R."/>
            <person name="Binder M."/>
            <person name="Bloem J."/>
            <person name="Labutti K."/>
            <person name="Salamov A."/>
            <person name="Andreopoulos B."/>
            <person name="Baker S."/>
            <person name="Barry K."/>
            <person name="Bills G."/>
            <person name="Bluhm B."/>
            <person name="Cannon C."/>
            <person name="Castanera R."/>
            <person name="Culley D."/>
            <person name="Daum C."/>
            <person name="Ezra D."/>
            <person name="Gonzalez J."/>
            <person name="Henrissat B."/>
            <person name="Kuo A."/>
            <person name="Liang C."/>
            <person name="Lipzen A."/>
            <person name="Lutzoni F."/>
            <person name="Magnuson J."/>
            <person name="Mondo S."/>
            <person name="Nolan M."/>
            <person name="Ohm R."/>
            <person name="Pangilinan J."/>
            <person name="Park H.-J."/>
            <person name="Ramirez L."/>
            <person name="Alfaro M."/>
            <person name="Sun H."/>
            <person name="Tritt A."/>
            <person name="Yoshinaga Y."/>
            <person name="Zwiers L.-H."/>
            <person name="Turgeon B."/>
            <person name="Goodwin S."/>
            <person name="Spatafora J."/>
            <person name="Crous P."/>
            <person name="Grigoriev I."/>
        </authorList>
    </citation>
    <scope>NUCLEOTIDE SEQUENCE</scope>
    <source>
        <strain evidence="2">CBS 113979</strain>
    </source>
</reference>
<proteinExistence type="predicted"/>
<feature type="domain" description="Heterokaryon incompatibility" evidence="1">
    <location>
        <begin position="169"/>
        <end position="307"/>
    </location>
</feature>
<evidence type="ECO:0000313" key="3">
    <source>
        <dbReference type="Proteomes" id="UP000800041"/>
    </source>
</evidence>
<protein>
    <submittedName>
        <fullName evidence="2">HET-domain-containing protein</fullName>
    </submittedName>
</protein>
<organism evidence="2 3">
    <name type="scientific">Aulographum hederae CBS 113979</name>
    <dbReference type="NCBI Taxonomy" id="1176131"/>
    <lineage>
        <taxon>Eukaryota</taxon>
        <taxon>Fungi</taxon>
        <taxon>Dikarya</taxon>
        <taxon>Ascomycota</taxon>
        <taxon>Pezizomycotina</taxon>
        <taxon>Dothideomycetes</taxon>
        <taxon>Pleosporomycetidae</taxon>
        <taxon>Aulographales</taxon>
        <taxon>Aulographaceae</taxon>
    </lineage>
</organism>
<accession>A0A6G1GJE5</accession>
<gene>
    <name evidence="2" type="ORF">K402DRAFT_449491</name>
</gene>
<sequence length="586" mass="65560">MPTTSPSARSKKCKFVYDAESKARRTASLILTIDFLELITSCRGTCRFCKLISKALTHLLPDWRRQRKRFCLELEDGKSIMLSIGPRKVQDSFVYEIYVPAGTRPPWSAISSTTVDVAKHSGADKCFDFIQQHSKCRASHNSECPSRLIDVSKDREPRLCSPATGGVQYVALSHCWGKGPLLRTHSGNLGKSSSGIAWEALPQLFQDAITITRRLGVRYLWIDSLCIIQDSKRDWEIESAKMSGIYEGSFVTIAATTYVSHVEYQNTRGKSTTVKVRKVIPHHPNACEKLPAQPQGAPMRRAWVLQEHVLCSRSSFRCECHPRPTKLSSQISIQRVQKVWQTLVAQYTLRRLTFPADKLPAFSGIAGKFADALRSEYVAGLWKENLVEELLWSSQPHLESALSASRLSEYRAPSFSWASVDTQIAYQEMSEEERSQLTPCLAIIKVSSHPSGANMHGEVSSGHLKVCGPLVDAVMVATQAKAQTYSLRRPGLKSVEVFPDSLLVAECRDDTQSDQTRVRRGKAGEVFGPIRCVVECLAVASQSHEWTYGLVLTRSWEQSGCHERLGFFTCANEWFQGAPKQELEIV</sequence>